<dbReference type="InterPro" id="IPR013196">
    <property type="entry name" value="HTH_11"/>
</dbReference>
<accession>A0ABU5CHD9</accession>
<evidence type="ECO:0000313" key="7">
    <source>
        <dbReference type="Proteomes" id="UP001228376"/>
    </source>
</evidence>
<dbReference type="PANTHER" id="PTHR12835">
    <property type="entry name" value="BIOTIN PROTEIN LIGASE"/>
    <property type="match status" value="1"/>
</dbReference>
<feature type="DNA-binding region" description="H-T-H motif" evidence="4">
    <location>
        <begin position="22"/>
        <end position="41"/>
    </location>
</feature>
<feature type="binding site" evidence="4">
    <location>
        <position position="188"/>
    </location>
    <ligand>
        <name>biotin</name>
        <dbReference type="ChEBI" id="CHEBI:57586"/>
    </ligand>
</feature>
<keyword evidence="4" id="KW-0547">Nucleotide-binding</keyword>
<evidence type="ECO:0000313" key="6">
    <source>
        <dbReference type="EMBL" id="MDY0405720.1"/>
    </source>
</evidence>
<keyword evidence="4" id="KW-0805">Transcription regulation</keyword>
<dbReference type="PANTHER" id="PTHR12835:SF5">
    <property type="entry name" value="BIOTIN--PROTEIN LIGASE"/>
    <property type="match status" value="1"/>
</dbReference>
<dbReference type="InterPro" id="IPR030855">
    <property type="entry name" value="Bifunct_BirA"/>
</dbReference>
<dbReference type="SUPFAM" id="SSF46785">
    <property type="entry name" value="Winged helix' DNA-binding domain"/>
    <property type="match status" value="1"/>
</dbReference>
<dbReference type="Gene3D" id="1.10.10.10">
    <property type="entry name" value="Winged helix-like DNA-binding domain superfamily/Winged helix DNA-binding domain"/>
    <property type="match status" value="1"/>
</dbReference>
<proteinExistence type="inferred from homology"/>
<keyword evidence="4" id="KW-0067">ATP-binding</keyword>
<keyword evidence="3 4" id="KW-0092">Biotin</keyword>
<dbReference type="PROSITE" id="PS51733">
    <property type="entry name" value="BPL_LPL_CATALYTIC"/>
    <property type="match status" value="1"/>
</dbReference>
<keyword evidence="4" id="KW-0678">Repressor</keyword>
<dbReference type="Pfam" id="PF03099">
    <property type="entry name" value="BPL_LplA_LipB"/>
    <property type="match status" value="1"/>
</dbReference>
<reference evidence="6 7" key="1">
    <citation type="submission" date="2023-10" db="EMBL/GenBank/DDBJ databases">
        <title>179-bfca-hs.</title>
        <authorList>
            <person name="Miliotis G."/>
            <person name="Sengupta P."/>
            <person name="Hameed A."/>
            <person name="Chuvochina M."/>
            <person name="Mcdonagh F."/>
            <person name="Simpson A.C."/>
            <person name="Singh N.K."/>
            <person name="Rekha P.D."/>
            <person name="Raman K."/>
            <person name="Hugenholtz P."/>
            <person name="Venkateswaran K."/>
        </authorList>
    </citation>
    <scope>NUCLEOTIDE SEQUENCE [LARGE SCALE GENOMIC DNA]</scope>
    <source>
        <strain evidence="6 7">179-BFC-A-HS</strain>
    </source>
</reference>
<dbReference type="InterPro" id="IPR011991">
    <property type="entry name" value="ArsR-like_HTH"/>
</dbReference>
<keyword evidence="7" id="KW-1185">Reference proteome</keyword>
<evidence type="ECO:0000256" key="1">
    <source>
        <dbReference type="ARBA" id="ARBA00022598"/>
    </source>
</evidence>
<keyword evidence="1 4" id="KW-0436">Ligase</keyword>
<dbReference type="Gene3D" id="3.30.930.10">
    <property type="entry name" value="Bira Bifunctional Protein, Domain 2"/>
    <property type="match status" value="1"/>
</dbReference>
<dbReference type="NCBIfam" id="TIGR00121">
    <property type="entry name" value="birA_ligase"/>
    <property type="match status" value="1"/>
</dbReference>
<dbReference type="GO" id="GO:0004077">
    <property type="term" value="F:biotin--[biotin carboxyl-carrier protein] ligase activity"/>
    <property type="evidence" value="ECO:0007669"/>
    <property type="project" value="UniProtKB-EC"/>
</dbReference>
<keyword evidence="4" id="KW-0804">Transcription</keyword>
<feature type="domain" description="BPL/LPL catalytic" evidence="5">
    <location>
        <begin position="70"/>
        <end position="261"/>
    </location>
</feature>
<dbReference type="InterPro" id="IPR004408">
    <property type="entry name" value="Biotin_CoA_COase_ligase"/>
</dbReference>
<dbReference type="Proteomes" id="UP001228376">
    <property type="component" value="Unassembled WGS sequence"/>
</dbReference>
<evidence type="ECO:0000256" key="3">
    <source>
        <dbReference type="ARBA" id="ARBA00023267"/>
    </source>
</evidence>
<protein>
    <recommendedName>
        <fullName evidence="4">Bifunctional ligase/repressor BirA</fullName>
    </recommendedName>
    <alternativeName>
        <fullName evidence="4">Biotin--[acetyl-CoA-carboxylase] ligase</fullName>
        <ecNumber evidence="4">6.3.4.15</ecNumber>
    </alternativeName>
    <alternativeName>
        <fullName evidence="4">Biotin--protein ligase</fullName>
    </alternativeName>
    <alternativeName>
        <fullName evidence="4">Biotin-[acetyl-CoA carboxylase] synthetase</fullName>
    </alternativeName>
</protein>
<dbReference type="InterPro" id="IPR036388">
    <property type="entry name" value="WH-like_DNA-bd_sf"/>
</dbReference>
<dbReference type="InterPro" id="IPR004143">
    <property type="entry name" value="BPL_LPL_catalytic"/>
</dbReference>
<feature type="binding site" evidence="4">
    <location>
        <position position="117"/>
    </location>
    <ligand>
        <name>biotin</name>
        <dbReference type="ChEBI" id="CHEBI:57586"/>
    </ligand>
</feature>
<dbReference type="HAMAP" id="MF_00978">
    <property type="entry name" value="Bifunct_BirA"/>
    <property type="match status" value="1"/>
</dbReference>
<evidence type="ECO:0000256" key="4">
    <source>
        <dbReference type="HAMAP-Rule" id="MF_00978"/>
    </source>
</evidence>
<dbReference type="CDD" id="cd16442">
    <property type="entry name" value="BPL"/>
    <property type="match status" value="1"/>
</dbReference>
<dbReference type="InterPro" id="IPR045864">
    <property type="entry name" value="aa-tRNA-synth_II/BPL/LPL"/>
</dbReference>
<dbReference type="Pfam" id="PF02237">
    <property type="entry name" value="BPL_C"/>
    <property type="match status" value="1"/>
</dbReference>
<dbReference type="EMBL" id="JAROCA020000001">
    <property type="protein sequence ID" value="MDY0405720.1"/>
    <property type="molecule type" value="Genomic_DNA"/>
</dbReference>
<keyword evidence="2 4" id="KW-0238">DNA-binding</keyword>
<evidence type="ECO:0000259" key="5">
    <source>
        <dbReference type="PROSITE" id="PS51733"/>
    </source>
</evidence>
<dbReference type="Pfam" id="PF08279">
    <property type="entry name" value="HTH_11"/>
    <property type="match status" value="1"/>
</dbReference>
<dbReference type="EC" id="6.3.4.15" evidence="4"/>
<evidence type="ECO:0000256" key="2">
    <source>
        <dbReference type="ARBA" id="ARBA00023125"/>
    </source>
</evidence>
<comment type="catalytic activity">
    <reaction evidence="4">
        <text>biotin + L-lysyl-[protein] + ATP = N(6)-biotinyl-L-lysyl-[protein] + AMP + diphosphate + H(+)</text>
        <dbReference type="Rhea" id="RHEA:11756"/>
        <dbReference type="Rhea" id="RHEA-COMP:9752"/>
        <dbReference type="Rhea" id="RHEA-COMP:10505"/>
        <dbReference type="ChEBI" id="CHEBI:15378"/>
        <dbReference type="ChEBI" id="CHEBI:29969"/>
        <dbReference type="ChEBI" id="CHEBI:30616"/>
        <dbReference type="ChEBI" id="CHEBI:33019"/>
        <dbReference type="ChEBI" id="CHEBI:57586"/>
        <dbReference type="ChEBI" id="CHEBI:83144"/>
        <dbReference type="ChEBI" id="CHEBI:456215"/>
        <dbReference type="EC" id="6.3.4.15"/>
    </reaction>
</comment>
<sequence length="329" mass="37533">MQSTRNKLIELLAENRDEYISGQELSDRLHISRSAIWKHMKQLEKDGYQIEGVSNKGYRILKFPAKISENTIRWGLQTKWLGKSIIHKESITSTQEIAHHVAKEGAQHGTVIIADEQTNSRGRMQRQWHSAASKGIWMSILLRPAMLPQNAPQLTLLSGTVLASVIARKFDVTPYIKWPNDIIINGKKVAGILTEMQAEQDQIQYVIIGMGINVNQDREDFPDEITTKATSLKIATGCEQELVDLIQDILLQFEKMYDNYLQAGFPYVKTIWESFGFKIGKPIVVRTMNKEWKTDFLGIAKDGALLVANDQDKPEKLYAGEIDWFKEEE</sequence>
<organism evidence="6 7">
    <name type="scientific">Tigheibacillus jepli</name>
    <dbReference type="NCBI Taxonomy" id="3035914"/>
    <lineage>
        <taxon>Bacteria</taxon>
        <taxon>Bacillati</taxon>
        <taxon>Bacillota</taxon>
        <taxon>Bacilli</taxon>
        <taxon>Bacillales</taxon>
        <taxon>Bacillaceae</taxon>
        <taxon>Tigheibacillus</taxon>
    </lineage>
</organism>
<gene>
    <name evidence="4" type="primary">birA</name>
    <name evidence="6" type="ORF">P5G51_010235</name>
</gene>
<name>A0ABU5CHD9_9BACI</name>
<comment type="caution">
    <text evidence="6">The sequence shown here is derived from an EMBL/GenBank/DDBJ whole genome shotgun (WGS) entry which is preliminary data.</text>
</comment>
<dbReference type="InterPro" id="IPR036390">
    <property type="entry name" value="WH_DNA-bd_sf"/>
</dbReference>
<comment type="caution">
    <text evidence="4">Lacks conserved residue(s) required for the propagation of feature annotation.</text>
</comment>
<dbReference type="InterPro" id="IPR003142">
    <property type="entry name" value="BPL_C"/>
</dbReference>
<dbReference type="SUPFAM" id="SSF55681">
    <property type="entry name" value="Class II aaRS and biotin synthetases"/>
    <property type="match status" value="1"/>
</dbReference>
<dbReference type="CDD" id="cd00090">
    <property type="entry name" value="HTH_ARSR"/>
    <property type="match status" value="1"/>
</dbReference>
<dbReference type="RefSeq" id="WP_306065053.1">
    <property type="nucleotide sequence ID" value="NZ_JAROCA020000001.1"/>
</dbReference>
<feature type="binding site" evidence="4">
    <location>
        <begin position="121"/>
        <end position="123"/>
    </location>
    <ligand>
        <name>biotin</name>
        <dbReference type="ChEBI" id="CHEBI:57586"/>
    </ligand>
</feature>
<comment type="similarity">
    <text evidence="4">Belongs to the biotin--protein ligase family.</text>
</comment>
<comment type="function">
    <text evidence="4">Acts both as a biotin--[acetyl-CoA-carboxylase] ligase and a repressor.</text>
</comment>